<keyword evidence="4" id="KW-1185">Reference proteome</keyword>
<evidence type="ECO:0000313" key="3">
    <source>
        <dbReference type="EMBL" id="WXA13392.1"/>
    </source>
</evidence>
<protein>
    <submittedName>
        <fullName evidence="2">DUF4301 family protein</fullName>
    </submittedName>
</protein>
<dbReference type="Pfam" id="PF14134">
    <property type="entry name" value="DUF4301"/>
    <property type="match status" value="1"/>
</dbReference>
<evidence type="ECO:0000259" key="1">
    <source>
        <dbReference type="Pfam" id="PF14134"/>
    </source>
</evidence>
<name>A0AAU6P2U9_9FLAO</name>
<dbReference type="RefSeq" id="WP_338732612.1">
    <property type="nucleotide sequence ID" value="NZ_CP136924.1"/>
</dbReference>
<gene>
    <name evidence="3" type="ORF">R3L15_00615</name>
    <name evidence="2" type="ORF">R3L16_06780</name>
</gene>
<dbReference type="InterPro" id="IPR029044">
    <property type="entry name" value="Nucleotide-diphossugar_trans"/>
</dbReference>
<evidence type="ECO:0000313" key="4">
    <source>
        <dbReference type="Proteomes" id="UP001368318"/>
    </source>
</evidence>
<dbReference type="EMBL" id="CP136925">
    <property type="protein sequence ID" value="WXA13392.1"/>
    <property type="molecule type" value="Genomic_DNA"/>
</dbReference>
<dbReference type="EMBL" id="CP136924">
    <property type="protein sequence ID" value="WXA04189.1"/>
    <property type="molecule type" value="Genomic_DNA"/>
</dbReference>
<sequence>MNFSKQDVQQIKNKGLTVDKVKNQLQIFKTGLPPTKLKAAATIGHGIVKVSEEEKQQHINFFSEHKDAFNIQKFVPASGAATRMFKFLFQFLEEFNPEEDDFKAYMQNNPNVKTFAEGLQNFPFYDTVVSKIDNYDALDLKSKTYHFANVLLNDTMLNFGAFPKGLLPFHKYKNAIRTPLEEHLLESSKYASSNGKANLHFTISPKHESKFKTELETVSVAVQKKTGVTFNVTFSFQKEATDTIAVNIDNTPFRLEDDSMLFRPGGHGALIENLNDLNADLVFVKNIDNVVVDTYEDEVADYKKMLAGMLLELQKQVFSFAKAIDNDSLTDLTEVEVFLVNKLNVVFTGAYKALSTSKKLETLKNHLNKPIRVCGMVKNEDEPGGGPFWTENSKGKISLQIVESAQMNIEEKLQYEISQNATHFNPVDLVCGLKNYKGETYDLTNFVDEDAAFITQKTREGKPLKALERPGLWNGAMANWNTIFVEVPLITFNPVKTVNDLLKPTHQPHV</sequence>
<organism evidence="2 4">
    <name type="scientific">Mangrovimonas cancribranchiae</name>
    <dbReference type="NCBI Taxonomy" id="3080055"/>
    <lineage>
        <taxon>Bacteria</taxon>
        <taxon>Pseudomonadati</taxon>
        <taxon>Bacteroidota</taxon>
        <taxon>Flavobacteriia</taxon>
        <taxon>Flavobacteriales</taxon>
        <taxon>Flavobacteriaceae</taxon>
        <taxon>Mangrovimonas</taxon>
    </lineage>
</organism>
<dbReference type="Proteomes" id="UP001368318">
    <property type="component" value="Chromosome"/>
</dbReference>
<feature type="domain" description="DUF4301" evidence="1">
    <location>
        <begin position="5"/>
        <end position="507"/>
    </location>
</feature>
<dbReference type="SUPFAM" id="SSF53448">
    <property type="entry name" value="Nucleotide-diphospho-sugar transferases"/>
    <property type="match status" value="1"/>
</dbReference>
<proteinExistence type="predicted"/>
<reference evidence="2 4" key="1">
    <citation type="submission" date="2023-10" db="EMBL/GenBank/DDBJ databases">
        <title>Culture-based analysis of two novel bacteria associated with mangrove crab gills.</title>
        <authorList>
            <person name="Yang X."/>
            <person name="Garuglieri E."/>
            <person name="Van Goethem M.W."/>
            <person name="Fusi M."/>
            <person name="Marasco R."/>
            <person name="Daffonchio D.G."/>
        </authorList>
    </citation>
    <scope>NUCLEOTIDE SEQUENCE [LARGE SCALE GENOMIC DNA]</scope>
    <source>
        <strain evidence="3">UG2-1</strain>
        <strain evidence="2">UG2-2</strain>
        <strain evidence="4">UG2_2</strain>
    </source>
</reference>
<accession>A0AAU6P2U9</accession>
<evidence type="ECO:0000313" key="2">
    <source>
        <dbReference type="EMBL" id="WXA04189.1"/>
    </source>
</evidence>
<dbReference type="AlphaFoldDB" id="A0AAU6P2U9"/>
<dbReference type="InterPro" id="IPR025393">
    <property type="entry name" value="DUF4301"/>
</dbReference>
<dbReference type="KEGG" id="mcaa:R3L15_00615"/>